<dbReference type="AlphaFoldDB" id="A0A699SZQ6"/>
<protein>
    <recommendedName>
        <fullName evidence="2">Reverse transcriptase domain-containing protein</fullName>
    </recommendedName>
</protein>
<feature type="non-terminal residue" evidence="1">
    <location>
        <position position="1"/>
    </location>
</feature>
<accession>A0A699SZQ6</accession>
<comment type="caution">
    <text evidence="1">The sequence shown here is derived from an EMBL/GenBank/DDBJ whole genome shotgun (WGS) entry which is preliminary data.</text>
</comment>
<proteinExistence type="predicted"/>
<feature type="non-terminal residue" evidence="1">
    <location>
        <position position="100"/>
    </location>
</feature>
<evidence type="ECO:0000313" key="1">
    <source>
        <dbReference type="EMBL" id="GFD02539.1"/>
    </source>
</evidence>
<gene>
    <name evidence="1" type="ORF">Tci_874508</name>
</gene>
<organism evidence="1">
    <name type="scientific">Tanacetum cinerariifolium</name>
    <name type="common">Dalmatian daisy</name>
    <name type="synonym">Chrysanthemum cinerariifolium</name>
    <dbReference type="NCBI Taxonomy" id="118510"/>
    <lineage>
        <taxon>Eukaryota</taxon>
        <taxon>Viridiplantae</taxon>
        <taxon>Streptophyta</taxon>
        <taxon>Embryophyta</taxon>
        <taxon>Tracheophyta</taxon>
        <taxon>Spermatophyta</taxon>
        <taxon>Magnoliopsida</taxon>
        <taxon>eudicotyledons</taxon>
        <taxon>Gunneridae</taxon>
        <taxon>Pentapetalae</taxon>
        <taxon>asterids</taxon>
        <taxon>campanulids</taxon>
        <taxon>Asterales</taxon>
        <taxon>Asteraceae</taxon>
        <taxon>Asteroideae</taxon>
        <taxon>Anthemideae</taxon>
        <taxon>Anthemidinae</taxon>
        <taxon>Tanacetum</taxon>
    </lineage>
</organism>
<dbReference type="EMBL" id="BKCJ011198745">
    <property type="protein sequence ID" value="GFD02539.1"/>
    <property type="molecule type" value="Genomic_DNA"/>
</dbReference>
<sequence>YSYPVCTTCGRRHPGECRRAAGTCFKSGQAGHLQKDFKKNTTTNVFPDEIPGIPPVHEVEFNIELIPGSEPISQGSLPHGSDRIKGVKGPVTGIVRARLY</sequence>
<name>A0A699SZQ6_TANCI</name>
<reference evidence="1" key="1">
    <citation type="journal article" date="2019" name="Sci. Rep.">
        <title>Draft genome of Tanacetum cinerariifolium, the natural source of mosquito coil.</title>
        <authorList>
            <person name="Yamashiro T."/>
            <person name="Shiraishi A."/>
            <person name="Satake H."/>
            <person name="Nakayama K."/>
        </authorList>
    </citation>
    <scope>NUCLEOTIDE SEQUENCE</scope>
</reference>
<evidence type="ECO:0008006" key="2">
    <source>
        <dbReference type="Google" id="ProtNLM"/>
    </source>
</evidence>